<sequence length="182" mass="20836">MTDWGSIFTLFCLNMKDNQNEMFPVVDEEGNILGAISRGEAHNGSKVLHPVVHLHVFNSKGELYLQKRPAWKDIQPNKWDTAIGGHVDLGENIEQALAREAREELQITDFQPQTVGRYVFEGLRERELVYVFSTVYDKPITPNKEELAEGKFWSREEILTAIGNGMLTPNFEDEYSAYWGSK</sequence>
<dbReference type="SUPFAM" id="SSF55811">
    <property type="entry name" value="Nudix"/>
    <property type="match status" value="1"/>
</dbReference>
<dbReference type="PANTHER" id="PTHR10885">
    <property type="entry name" value="ISOPENTENYL-DIPHOSPHATE DELTA-ISOMERASE"/>
    <property type="match status" value="1"/>
</dbReference>
<dbReference type="Pfam" id="PF00293">
    <property type="entry name" value="NUDIX"/>
    <property type="match status" value="1"/>
</dbReference>
<dbReference type="Proteomes" id="UP000004394">
    <property type="component" value="Unassembled WGS sequence"/>
</dbReference>
<proteinExistence type="predicted"/>
<dbReference type="EMBL" id="AEEI01000008">
    <property type="protein sequence ID" value="EFM02869.1"/>
    <property type="molecule type" value="Genomic_DNA"/>
</dbReference>
<dbReference type="CDD" id="cd04692">
    <property type="entry name" value="NUDIX_Hydrolase"/>
    <property type="match status" value="1"/>
</dbReference>
<dbReference type="InterPro" id="IPR015797">
    <property type="entry name" value="NUDIX_hydrolase-like_dom_sf"/>
</dbReference>
<name>E0NPZ3_9BACT</name>
<dbReference type="PANTHER" id="PTHR10885:SF0">
    <property type="entry name" value="ISOPENTENYL-DIPHOSPHATE DELTA-ISOMERASE"/>
    <property type="match status" value="1"/>
</dbReference>
<dbReference type="Gene3D" id="3.90.79.10">
    <property type="entry name" value="Nucleoside Triphosphate Pyrophosphohydrolase"/>
    <property type="match status" value="1"/>
</dbReference>
<feature type="domain" description="Nudix hydrolase" evidence="1">
    <location>
        <begin position="47"/>
        <end position="181"/>
    </location>
</feature>
<keyword evidence="2" id="KW-0378">Hydrolase</keyword>
<dbReference type="PROSITE" id="PS51462">
    <property type="entry name" value="NUDIX"/>
    <property type="match status" value="1"/>
</dbReference>
<evidence type="ECO:0000259" key="1">
    <source>
        <dbReference type="PROSITE" id="PS51462"/>
    </source>
</evidence>
<dbReference type="HOGENOM" id="CLU_060552_3_1_10"/>
<dbReference type="GO" id="GO:0016787">
    <property type="term" value="F:hydrolase activity"/>
    <property type="evidence" value="ECO:0007669"/>
    <property type="project" value="UniProtKB-KW"/>
</dbReference>
<protein>
    <submittedName>
        <fullName evidence="2">Hydrolase, NUDIX family</fullName>
    </submittedName>
</protein>
<organism evidence="2 3">
    <name type="scientific">Hoylesella marshii DSM 16973 = JCM 13450</name>
    <dbReference type="NCBI Taxonomy" id="862515"/>
    <lineage>
        <taxon>Bacteria</taxon>
        <taxon>Pseudomonadati</taxon>
        <taxon>Bacteroidota</taxon>
        <taxon>Bacteroidia</taxon>
        <taxon>Bacteroidales</taxon>
        <taxon>Prevotellaceae</taxon>
        <taxon>Hoylesella</taxon>
    </lineage>
</organism>
<dbReference type="STRING" id="862515.HMPREF0658_0244"/>
<dbReference type="BioCyc" id="PMAR862515-HMP:GMOO-254-MONOMER"/>
<accession>E0NPZ3</accession>
<keyword evidence="3" id="KW-1185">Reference proteome</keyword>
<dbReference type="AlphaFoldDB" id="E0NPZ3"/>
<comment type="caution">
    <text evidence="2">The sequence shown here is derived from an EMBL/GenBank/DDBJ whole genome shotgun (WGS) entry which is preliminary data.</text>
</comment>
<evidence type="ECO:0000313" key="3">
    <source>
        <dbReference type="Proteomes" id="UP000004394"/>
    </source>
</evidence>
<evidence type="ECO:0000313" key="2">
    <source>
        <dbReference type="EMBL" id="EFM02869.1"/>
    </source>
</evidence>
<dbReference type="eggNOG" id="COG1443">
    <property type="taxonomic scope" value="Bacteria"/>
</dbReference>
<dbReference type="InterPro" id="IPR000086">
    <property type="entry name" value="NUDIX_hydrolase_dom"/>
</dbReference>
<reference evidence="2" key="1">
    <citation type="submission" date="2010-07" db="EMBL/GenBank/DDBJ databases">
        <authorList>
            <person name="Muzny D."/>
            <person name="Qin X."/>
            <person name="Deng J."/>
            <person name="Jiang H."/>
            <person name="Liu Y."/>
            <person name="Qu J."/>
            <person name="Song X.-Z."/>
            <person name="Zhang L."/>
            <person name="Thornton R."/>
            <person name="Coyle M."/>
            <person name="Francisco L."/>
            <person name="Jackson L."/>
            <person name="Javaid M."/>
            <person name="Korchina V."/>
            <person name="Kovar C."/>
            <person name="Mata R."/>
            <person name="Mathew T."/>
            <person name="Ngo R."/>
            <person name="Nguyen L."/>
            <person name="Nguyen N."/>
            <person name="Okwuonu G."/>
            <person name="Ongeri F."/>
            <person name="Pham C."/>
            <person name="Simmons D."/>
            <person name="Wilczek-Boney K."/>
            <person name="Hale W."/>
            <person name="Jakkamsetti A."/>
            <person name="Pham P."/>
            <person name="Ruth R."/>
            <person name="San Lucas F."/>
            <person name="Warren J."/>
            <person name="Zhang J."/>
            <person name="Zhao Z."/>
            <person name="Zhou C."/>
            <person name="Zhu D."/>
            <person name="Lee S."/>
            <person name="Bess C."/>
            <person name="Blankenburg K."/>
            <person name="Forbes L."/>
            <person name="Fu Q."/>
            <person name="Gubbala S."/>
            <person name="Hirani K."/>
            <person name="Jayaseelan J.C."/>
            <person name="Lara F."/>
            <person name="Munidasa M."/>
            <person name="Palculict T."/>
            <person name="Patil S."/>
            <person name="Pu L.-L."/>
            <person name="Saada N."/>
            <person name="Tang L."/>
            <person name="Weissenberger G."/>
            <person name="Zhu Y."/>
            <person name="Hemphill L."/>
            <person name="Shang Y."/>
            <person name="Youmans B."/>
            <person name="Ayvaz T."/>
            <person name="Ross M."/>
            <person name="Santibanez J."/>
            <person name="Aqrawi P."/>
            <person name="Gross S."/>
            <person name="Joshi V."/>
            <person name="Fowler G."/>
            <person name="Nazareth L."/>
            <person name="Reid J."/>
            <person name="Worley K."/>
            <person name="Petrosino J."/>
            <person name="Highlander S."/>
            <person name="Gibbs R."/>
        </authorList>
    </citation>
    <scope>NUCLEOTIDE SEQUENCE [LARGE SCALE GENOMIC DNA]</scope>
    <source>
        <strain evidence="2">DSM 16973</strain>
    </source>
</reference>
<gene>
    <name evidence="2" type="ORF">HMPREF0658_0244</name>
</gene>